<accession>A0A7W4JH96</accession>
<dbReference type="Pfam" id="PF01381">
    <property type="entry name" value="HTH_3"/>
    <property type="match status" value="1"/>
</dbReference>
<name>A0A7W4JH96_9PROT</name>
<dbReference type="RefSeq" id="WP_182968968.1">
    <property type="nucleotide sequence ID" value="NZ_BAABGC010000036.1"/>
</dbReference>
<dbReference type="SUPFAM" id="SSF47413">
    <property type="entry name" value="lambda repressor-like DNA-binding domains"/>
    <property type="match status" value="1"/>
</dbReference>
<gene>
    <name evidence="2" type="ORF">HLH29_19250</name>
</gene>
<comment type="caution">
    <text evidence="2">The sequence shown here is derived from an EMBL/GenBank/DDBJ whole genome shotgun (WGS) entry which is preliminary data.</text>
</comment>
<reference evidence="2 3" key="1">
    <citation type="submission" date="2020-04" db="EMBL/GenBank/DDBJ databases">
        <title>Description of novel Gluconacetobacter.</title>
        <authorList>
            <person name="Sombolestani A."/>
        </authorList>
    </citation>
    <scope>NUCLEOTIDE SEQUENCE [LARGE SCALE GENOMIC DNA]</scope>
    <source>
        <strain evidence="2 3">LMG 27725</strain>
    </source>
</reference>
<dbReference type="GO" id="GO:0003677">
    <property type="term" value="F:DNA binding"/>
    <property type="evidence" value="ECO:0007669"/>
    <property type="project" value="InterPro"/>
</dbReference>
<evidence type="ECO:0000259" key="1">
    <source>
        <dbReference type="PROSITE" id="PS50943"/>
    </source>
</evidence>
<dbReference type="InterPro" id="IPR010982">
    <property type="entry name" value="Lambda_DNA-bd_dom_sf"/>
</dbReference>
<evidence type="ECO:0000313" key="3">
    <source>
        <dbReference type="Proteomes" id="UP000525623"/>
    </source>
</evidence>
<dbReference type="Proteomes" id="UP000525623">
    <property type="component" value="Unassembled WGS sequence"/>
</dbReference>
<dbReference type="Gene3D" id="1.10.260.40">
    <property type="entry name" value="lambda repressor-like DNA-binding domains"/>
    <property type="match status" value="1"/>
</dbReference>
<dbReference type="EMBL" id="JABEQL010000061">
    <property type="protein sequence ID" value="MBB2181246.1"/>
    <property type="molecule type" value="Genomic_DNA"/>
</dbReference>
<dbReference type="CDD" id="cd00093">
    <property type="entry name" value="HTH_XRE"/>
    <property type="match status" value="1"/>
</dbReference>
<organism evidence="2 3">
    <name type="scientific">Gluconacetobacter tumulicola</name>
    <dbReference type="NCBI Taxonomy" id="1017177"/>
    <lineage>
        <taxon>Bacteria</taxon>
        <taxon>Pseudomonadati</taxon>
        <taxon>Pseudomonadota</taxon>
        <taxon>Alphaproteobacteria</taxon>
        <taxon>Acetobacterales</taxon>
        <taxon>Acetobacteraceae</taxon>
        <taxon>Gluconacetobacter</taxon>
    </lineage>
</organism>
<keyword evidence="3" id="KW-1185">Reference proteome</keyword>
<dbReference type="AlphaFoldDB" id="A0A7W4JH96"/>
<sequence>MSYFILPRTAAEVQDEIAASARARRLARNLTQDELARRSGVAIATLRRFESGGAASLSTVLAIAEALEALEGFSTLFPLPEAKSLDELNEAAQRRRAAGRKKG</sequence>
<dbReference type="InterPro" id="IPR001387">
    <property type="entry name" value="Cro/C1-type_HTH"/>
</dbReference>
<proteinExistence type="predicted"/>
<feature type="domain" description="HTH cro/C1-type" evidence="1">
    <location>
        <begin position="22"/>
        <end position="73"/>
    </location>
</feature>
<protein>
    <submittedName>
        <fullName evidence="2">Helix-turn-helix transcriptional regulator</fullName>
    </submittedName>
</protein>
<dbReference type="SMART" id="SM00530">
    <property type="entry name" value="HTH_XRE"/>
    <property type="match status" value="1"/>
</dbReference>
<dbReference type="PROSITE" id="PS50943">
    <property type="entry name" value="HTH_CROC1"/>
    <property type="match status" value="1"/>
</dbReference>
<evidence type="ECO:0000313" key="2">
    <source>
        <dbReference type="EMBL" id="MBB2181246.1"/>
    </source>
</evidence>